<dbReference type="NCBIfam" id="TIGR01709">
    <property type="entry name" value="typeII_sec_gspL"/>
    <property type="match status" value="1"/>
</dbReference>
<evidence type="ECO:0000313" key="13">
    <source>
        <dbReference type="Proteomes" id="UP001181355"/>
    </source>
</evidence>
<keyword evidence="3" id="KW-0813">Transport</keyword>
<reference evidence="12" key="1">
    <citation type="submission" date="2023-09" db="EMBL/GenBank/DDBJ databases">
        <title>Undibacterium sp. 20NA77.5 isolated from freshwater.</title>
        <authorList>
            <person name="Le V."/>
            <person name="Ko S.-R."/>
            <person name="Ahn C.-Y."/>
            <person name="Oh H.-M."/>
        </authorList>
    </citation>
    <scope>NUCLEOTIDE SEQUENCE</scope>
    <source>
        <strain evidence="12">20NA77.5</strain>
    </source>
</reference>
<evidence type="ECO:0000256" key="6">
    <source>
        <dbReference type="ARBA" id="ARBA00022692"/>
    </source>
</evidence>
<evidence type="ECO:0000256" key="7">
    <source>
        <dbReference type="ARBA" id="ARBA00022927"/>
    </source>
</evidence>
<feature type="domain" description="GspL periplasmic" evidence="11">
    <location>
        <begin position="273"/>
        <end position="412"/>
    </location>
</feature>
<comment type="subcellular location">
    <subcellularLocation>
        <location evidence="1">Cell inner membrane</location>
        <topology evidence="1">Single-pass membrane protein</topology>
    </subcellularLocation>
</comment>
<keyword evidence="6" id="KW-0812">Transmembrane</keyword>
<keyword evidence="5" id="KW-0997">Cell inner membrane</keyword>
<dbReference type="InterPro" id="IPR025691">
    <property type="entry name" value="GspL_pp_dom"/>
</dbReference>
<keyword evidence="9" id="KW-0472">Membrane</keyword>
<dbReference type="Gene3D" id="3.30.420.380">
    <property type="match status" value="1"/>
</dbReference>
<sequence length="428" mass="47159">MASTLFIQIPPRVVVEEQSDWRESAFAFCLASTERHLQQHGRQNLQDLISIARSASQVVLLLASSDVALFSVEVPPMSPQKLKAALPNLLEERVLEDTADLIFASTPIVDGQCTVAAVQRAWMESLYALVSVLEPRKVAAFPLAFGLPLVNEMASVLLEPAGSHGSNLLVSIKTNAAEVAGLALQAQEESVSSSSLLEILKTVSILSKGLPLELALDNHLQHAFDGIDETHKHELQIVRQFNADWSTKISSEFPHSLNLLAELVAENSVSFDWPKWRWSIGLAAAILLCGLFGLNWEAYQLRSEATALNASLRTNYQQLFPNETGLRDPILQLQQKINQSKKLAGQSTDDDFLVLSGQLALAWQSAHPQQQGAPLASMEYRERALFIKPKNSNDIQLDALRSALREQGLKIDAKDGLYKVSRNEGDLR</sequence>
<dbReference type="InterPro" id="IPR007812">
    <property type="entry name" value="T2SS_protein-GspL"/>
</dbReference>
<dbReference type="InterPro" id="IPR024230">
    <property type="entry name" value="GspL_cyto_dom"/>
</dbReference>
<proteinExistence type="inferred from homology"/>
<evidence type="ECO:0000256" key="1">
    <source>
        <dbReference type="ARBA" id="ARBA00004377"/>
    </source>
</evidence>
<keyword evidence="13" id="KW-1185">Reference proteome</keyword>
<keyword evidence="7" id="KW-0653">Protein transport</keyword>
<dbReference type="Pfam" id="PF12693">
    <property type="entry name" value="GspL_C"/>
    <property type="match status" value="1"/>
</dbReference>
<feature type="domain" description="GspL cytoplasmic actin-ATPase-like" evidence="10">
    <location>
        <begin position="38"/>
        <end position="170"/>
    </location>
</feature>
<dbReference type="Proteomes" id="UP001181355">
    <property type="component" value="Chromosome"/>
</dbReference>
<evidence type="ECO:0000256" key="4">
    <source>
        <dbReference type="ARBA" id="ARBA00022475"/>
    </source>
</evidence>
<evidence type="ECO:0000259" key="11">
    <source>
        <dbReference type="Pfam" id="PF12693"/>
    </source>
</evidence>
<dbReference type="RefSeq" id="WP_309480594.1">
    <property type="nucleotide sequence ID" value="NZ_CP133720.1"/>
</dbReference>
<dbReference type="EMBL" id="CP133720">
    <property type="protein sequence ID" value="WMW79093.1"/>
    <property type="molecule type" value="Genomic_DNA"/>
</dbReference>
<evidence type="ECO:0000259" key="10">
    <source>
        <dbReference type="Pfam" id="PF05134"/>
    </source>
</evidence>
<dbReference type="PIRSF" id="PIRSF015761">
    <property type="entry name" value="Protein_L"/>
    <property type="match status" value="1"/>
</dbReference>
<protein>
    <submittedName>
        <fullName evidence="12">Type II secretion system protein GspL</fullName>
    </submittedName>
</protein>
<gene>
    <name evidence="12" type="primary">gspL</name>
    <name evidence="12" type="ORF">RF679_10510</name>
</gene>
<evidence type="ECO:0000256" key="9">
    <source>
        <dbReference type="ARBA" id="ARBA00023136"/>
    </source>
</evidence>
<keyword evidence="8" id="KW-1133">Transmembrane helix</keyword>
<evidence type="ECO:0000256" key="5">
    <source>
        <dbReference type="ARBA" id="ARBA00022519"/>
    </source>
</evidence>
<dbReference type="Pfam" id="PF05134">
    <property type="entry name" value="T2SSL"/>
    <property type="match status" value="1"/>
</dbReference>
<dbReference type="InterPro" id="IPR043129">
    <property type="entry name" value="ATPase_NBD"/>
</dbReference>
<comment type="similarity">
    <text evidence="2">Belongs to the GSP L family.</text>
</comment>
<evidence type="ECO:0000256" key="2">
    <source>
        <dbReference type="ARBA" id="ARBA00005318"/>
    </source>
</evidence>
<name>A0ABY9RDZ4_9BURK</name>
<accession>A0ABY9RDZ4</accession>
<keyword evidence="4" id="KW-1003">Cell membrane</keyword>
<evidence type="ECO:0000313" key="12">
    <source>
        <dbReference type="EMBL" id="WMW79093.1"/>
    </source>
</evidence>
<organism evidence="12 13">
    <name type="scientific">Undibacterium cyanobacteriorum</name>
    <dbReference type="NCBI Taxonomy" id="3073561"/>
    <lineage>
        <taxon>Bacteria</taxon>
        <taxon>Pseudomonadati</taxon>
        <taxon>Pseudomonadota</taxon>
        <taxon>Betaproteobacteria</taxon>
        <taxon>Burkholderiales</taxon>
        <taxon>Oxalobacteraceae</taxon>
        <taxon>Undibacterium</taxon>
    </lineage>
</organism>
<dbReference type="SUPFAM" id="SSF53067">
    <property type="entry name" value="Actin-like ATPase domain"/>
    <property type="match status" value="1"/>
</dbReference>
<evidence type="ECO:0000256" key="3">
    <source>
        <dbReference type="ARBA" id="ARBA00022448"/>
    </source>
</evidence>
<evidence type="ECO:0000256" key="8">
    <source>
        <dbReference type="ARBA" id="ARBA00022989"/>
    </source>
</evidence>